<protein>
    <recommendedName>
        <fullName evidence="2">WRKY19-like zinc finger domain-containing protein</fullName>
    </recommendedName>
</protein>
<reference evidence="3" key="2">
    <citation type="submission" date="2019-01" db="UniProtKB">
        <authorList>
            <consortium name="EnsemblPlants"/>
        </authorList>
    </citation>
    <scope>IDENTIFICATION</scope>
    <source>
        <strain evidence="3">cv. Heinz 1706</strain>
    </source>
</reference>
<feature type="domain" description="WRKY19-like zinc finger" evidence="2">
    <location>
        <begin position="299"/>
        <end position="323"/>
    </location>
</feature>
<evidence type="ECO:0000259" key="2">
    <source>
        <dbReference type="Pfam" id="PF24906"/>
    </source>
</evidence>
<evidence type="ECO:0000313" key="3">
    <source>
        <dbReference type="EnsemblPlants" id="Solyc08g081760.2.1"/>
    </source>
</evidence>
<dbReference type="PANTHER" id="PTHR31827">
    <property type="entry name" value="EMB|CAB89363.1"/>
    <property type="match status" value="1"/>
</dbReference>
<dbReference type="AlphaFoldDB" id="A0A3Q7HU52"/>
<dbReference type="Proteomes" id="UP000004994">
    <property type="component" value="Chromosome 8"/>
</dbReference>
<sequence length="534" mass="55966">MDPRFRYVGFTVNPQLSAFKNLGKSIAVGEAGVGGSYCADTTLRLDSICSSVPSIPAPKGIKRKWSSLGVSNDQENDEESSMDLDLDFSLHLGSEKTSSSRKSTHPESKKLAKADVTTVHLLSTSPQSIMKAPQEMTGAFHTDEVSTAVHWKPSDIFHPLRTSQGTEASYLLNQDATQFKQATVSPNLSSSIITNSKSSVTCTSGLTNQQQQQQQRSSSTKQCQFKGCVKGARGASGLCIAHGGGRRCQKPGCHKGAEGRTAFCKAHGGGRRCEFLGCTKSEGCHSHGGGRFCKAHGGGKRCTFEGCNKGAEGSTAFCKGHGGGKRCSFQGNGLCPKSVHGGTLFCVAHGGGKVDGCGKSAQGSTDFCKAHGGGKRCSWGQPDSEFGQGDGPCNSFARGKTGLCASHGALIQDKRVHGGATLGTIVLDLAPNQSEKIKEIVNVEDICFDVTKMQSIGMTSSNDSHMKYLGFNQPNVPVAGSSSSVSEGRVHGGGLMALLAGGSGRTSNSSKEPVTASEPGSSFIVSKNRMLYWV</sequence>
<dbReference type="Gramene" id="Solyc08g081760.2.1">
    <property type="protein sequence ID" value="Solyc08g081760.2.1"/>
    <property type="gene ID" value="Solyc08g081760.2"/>
</dbReference>
<dbReference type="OMA" id="QAIGCTK"/>
<dbReference type="EnsemblPlants" id="Solyc08g081760.2.1">
    <property type="protein sequence ID" value="Solyc08g081760.2.1"/>
    <property type="gene ID" value="Solyc08g081760.2"/>
</dbReference>
<feature type="region of interest" description="Disordered" evidence="1">
    <location>
        <begin position="501"/>
        <end position="520"/>
    </location>
</feature>
<dbReference type="STRING" id="4081.A0A3Q7HU52"/>
<organism evidence="3">
    <name type="scientific">Solanum lycopersicum</name>
    <name type="common">Tomato</name>
    <name type="synonym">Lycopersicon esculentum</name>
    <dbReference type="NCBI Taxonomy" id="4081"/>
    <lineage>
        <taxon>Eukaryota</taxon>
        <taxon>Viridiplantae</taxon>
        <taxon>Streptophyta</taxon>
        <taxon>Embryophyta</taxon>
        <taxon>Tracheophyta</taxon>
        <taxon>Spermatophyta</taxon>
        <taxon>Magnoliopsida</taxon>
        <taxon>eudicotyledons</taxon>
        <taxon>Gunneridae</taxon>
        <taxon>Pentapetalae</taxon>
        <taxon>asterids</taxon>
        <taxon>lamiids</taxon>
        <taxon>Solanales</taxon>
        <taxon>Solanaceae</taxon>
        <taxon>Solanoideae</taxon>
        <taxon>Solaneae</taxon>
        <taxon>Solanum</taxon>
        <taxon>Solanum subgen. Lycopersicon</taxon>
    </lineage>
</organism>
<dbReference type="PANTHER" id="PTHR31827:SF59">
    <property type="entry name" value="WRKY TRANSCRIPTION FACTOR 19"/>
    <property type="match status" value="1"/>
</dbReference>
<evidence type="ECO:0000313" key="4">
    <source>
        <dbReference type="Proteomes" id="UP000004994"/>
    </source>
</evidence>
<dbReference type="Pfam" id="PF24906">
    <property type="entry name" value="Zf_WRKY19"/>
    <property type="match status" value="3"/>
</dbReference>
<reference evidence="3" key="1">
    <citation type="journal article" date="2012" name="Nature">
        <title>The tomato genome sequence provides insights into fleshy fruit evolution.</title>
        <authorList>
            <consortium name="Tomato Genome Consortium"/>
        </authorList>
    </citation>
    <scope>NUCLEOTIDE SEQUENCE [LARGE SCALE GENOMIC DNA]</scope>
    <source>
        <strain evidence="3">cv. Heinz 1706</strain>
    </source>
</reference>
<feature type="domain" description="WRKY19-like zinc finger" evidence="2">
    <location>
        <begin position="221"/>
        <end position="244"/>
    </location>
</feature>
<dbReference type="FunCoup" id="A0A3Q7HU52">
    <property type="interactions" value="1781"/>
</dbReference>
<dbReference type="InParanoid" id="A0A3Q7HU52"/>
<accession>A0A3Q7HU52</accession>
<evidence type="ECO:0000256" key="1">
    <source>
        <dbReference type="SAM" id="MobiDB-lite"/>
    </source>
</evidence>
<name>A0A3Q7HU52_SOLLC</name>
<keyword evidence="4" id="KW-1185">Reference proteome</keyword>
<dbReference type="InterPro" id="IPR056866">
    <property type="entry name" value="Znf_WRKY19"/>
</dbReference>
<proteinExistence type="predicted"/>
<feature type="compositionally biased region" description="Polar residues" evidence="1">
    <location>
        <begin position="505"/>
        <end position="520"/>
    </location>
</feature>
<feature type="domain" description="WRKY19-like zinc finger" evidence="2">
    <location>
        <begin position="245"/>
        <end position="269"/>
    </location>
</feature>